<name>A0A928Z1K1_9CYAN</name>
<dbReference type="GO" id="GO:0003677">
    <property type="term" value="F:DNA binding"/>
    <property type="evidence" value="ECO:0007669"/>
    <property type="project" value="UniProtKB-KW"/>
</dbReference>
<dbReference type="GO" id="GO:0003700">
    <property type="term" value="F:DNA-binding transcription factor activity"/>
    <property type="evidence" value="ECO:0007669"/>
    <property type="project" value="InterPro"/>
</dbReference>
<dbReference type="RefSeq" id="WP_264324250.1">
    <property type="nucleotide sequence ID" value="NZ_JADEXQ010000016.1"/>
</dbReference>
<dbReference type="InterPro" id="IPR036388">
    <property type="entry name" value="WH-like_DNA-bd_sf"/>
</dbReference>
<dbReference type="AlphaFoldDB" id="A0A928Z1K1"/>
<protein>
    <submittedName>
        <fullName evidence="5">MarR family transcriptional regulator</fullName>
    </submittedName>
</protein>
<dbReference type="Proteomes" id="UP000625316">
    <property type="component" value="Unassembled WGS sequence"/>
</dbReference>
<dbReference type="PANTHER" id="PTHR42756">
    <property type="entry name" value="TRANSCRIPTIONAL REGULATOR, MARR"/>
    <property type="match status" value="1"/>
</dbReference>
<dbReference type="SUPFAM" id="SSF46785">
    <property type="entry name" value="Winged helix' DNA-binding domain"/>
    <property type="match status" value="1"/>
</dbReference>
<evidence type="ECO:0000259" key="4">
    <source>
        <dbReference type="PROSITE" id="PS50995"/>
    </source>
</evidence>
<dbReference type="PROSITE" id="PS01117">
    <property type="entry name" value="HTH_MARR_1"/>
    <property type="match status" value="1"/>
</dbReference>
<accession>A0A928Z1K1</accession>
<evidence type="ECO:0000256" key="1">
    <source>
        <dbReference type="ARBA" id="ARBA00023015"/>
    </source>
</evidence>
<dbReference type="PROSITE" id="PS50995">
    <property type="entry name" value="HTH_MARR_2"/>
    <property type="match status" value="1"/>
</dbReference>
<gene>
    <name evidence="5" type="ORF">IQ266_06595</name>
</gene>
<comment type="caution">
    <text evidence="5">The sequence shown here is derived from an EMBL/GenBank/DDBJ whole genome shotgun (WGS) entry which is preliminary data.</text>
</comment>
<keyword evidence="3" id="KW-0804">Transcription</keyword>
<dbReference type="PRINTS" id="PR00598">
    <property type="entry name" value="HTHMARR"/>
</dbReference>
<dbReference type="InterPro" id="IPR036390">
    <property type="entry name" value="WH_DNA-bd_sf"/>
</dbReference>
<feature type="domain" description="HTH marR-type" evidence="4">
    <location>
        <begin position="12"/>
        <end position="147"/>
    </location>
</feature>
<dbReference type="PANTHER" id="PTHR42756:SF1">
    <property type="entry name" value="TRANSCRIPTIONAL REPRESSOR OF EMRAB OPERON"/>
    <property type="match status" value="1"/>
</dbReference>
<dbReference type="InterPro" id="IPR000835">
    <property type="entry name" value="HTH_MarR-typ"/>
</dbReference>
<evidence type="ECO:0000256" key="2">
    <source>
        <dbReference type="ARBA" id="ARBA00023125"/>
    </source>
</evidence>
<keyword evidence="6" id="KW-1185">Reference proteome</keyword>
<organism evidence="5 6">
    <name type="scientific">Romeriopsis navalis LEGE 11480</name>
    <dbReference type="NCBI Taxonomy" id="2777977"/>
    <lineage>
        <taxon>Bacteria</taxon>
        <taxon>Bacillati</taxon>
        <taxon>Cyanobacteriota</taxon>
        <taxon>Cyanophyceae</taxon>
        <taxon>Leptolyngbyales</taxon>
        <taxon>Leptolyngbyaceae</taxon>
        <taxon>Romeriopsis</taxon>
        <taxon>Romeriopsis navalis</taxon>
    </lineage>
</organism>
<dbReference type="InterPro" id="IPR023187">
    <property type="entry name" value="Tscrpt_reg_MarR-type_CS"/>
</dbReference>
<evidence type="ECO:0000313" key="5">
    <source>
        <dbReference type="EMBL" id="MBE9029431.1"/>
    </source>
</evidence>
<evidence type="ECO:0000256" key="3">
    <source>
        <dbReference type="ARBA" id="ARBA00023163"/>
    </source>
</evidence>
<dbReference type="Pfam" id="PF12802">
    <property type="entry name" value="MarR_2"/>
    <property type="match status" value="1"/>
</dbReference>
<keyword evidence="2" id="KW-0238">DNA-binding</keyword>
<proteinExistence type="predicted"/>
<dbReference type="Gene3D" id="1.10.10.10">
    <property type="entry name" value="Winged helix-like DNA-binding domain superfamily/Winged helix DNA-binding domain"/>
    <property type="match status" value="1"/>
</dbReference>
<reference evidence="5" key="1">
    <citation type="submission" date="2020-10" db="EMBL/GenBank/DDBJ databases">
        <authorList>
            <person name="Castelo-Branco R."/>
            <person name="Eusebio N."/>
            <person name="Adriana R."/>
            <person name="Vieira A."/>
            <person name="Brugerolle De Fraissinette N."/>
            <person name="Rezende De Castro R."/>
            <person name="Schneider M.P."/>
            <person name="Vasconcelos V."/>
            <person name="Leao P.N."/>
        </authorList>
    </citation>
    <scope>NUCLEOTIDE SEQUENCE</scope>
    <source>
        <strain evidence="5">LEGE 11480</strain>
    </source>
</reference>
<evidence type="ECO:0000313" key="6">
    <source>
        <dbReference type="Proteomes" id="UP000625316"/>
    </source>
</evidence>
<dbReference type="SMART" id="SM00347">
    <property type="entry name" value="HTH_MARR"/>
    <property type="match status" value="1"/>
</dbReference>
<sequence>MPQPKRPSEAAKESFIPTMRELARAYQAFSAYSESHIRQFDLTPSQFDVIATLGNTNGMSMGEIGERTLITKGTLTGVIDRLIKKDLVQRETPDGDRRSVLVQLTPQGEAVFQQVFPAHIAHLKERFDQLDPSELELLKVLLRRLQQAF</sequence>
<dbReference type="EMBL" id="JADEXQ010000016">
    <property type="protein sequence ID" value="MBE9029431.1"/>
    <property type="molecule type" value="Genomic_DNA"/>
</dbReference>
<keyword evidence="1" id="KW-0805">Transcription regulation</keyword>